<name>A0AAD9QR23_ACRCE</name>
<dbReference type="SUPFAM" id="SSF49410">
    <property type="entry name" value="Alpha-macroglobulin receptor domain"/>
    <property type="match status" value="1"/>
</dbReference>
<feature type="compositionally biased region" description="Basic residues" evidence="5">
    <location>
        <begin position="1255"/>
        <end position="1273"/>
    </location>
</feature>
<dbReference type="InterPro" id="IPR019742">
    <property type="entry name" value="MacrogloblnA2_CS"/>
</dbReference>
<dbReference type="InterPro" id="IPR013783">
    <property type="entry name" value="Ig-like_fold"/>
</dbReference>
<dbReference type="InterPro" id="IPR040839">
    <property type="entry name" value="MG4"/>
</dbReference>
<dbReference type="Gene3D" id="2.60.40.1940">
    <property type="match status" value="1"/>
</dbReference>
<dbReference type="Gene3D" id="2.60.40.690">
    <property type="entry name" value="Alpha-macroglobulin, receptor-binding domain"/>
    <property type="match status" value="1"/>
</dbReference>
<dbReference type="SUPFAM" id="SSF50242">
    <property type="entry name" value="TIMP-like"/>
    <property type="match status" value="1"/>
</dbReference>
<dbReference type="InterPro" id="IPR011625">
    <property type="entry name" value="A2M_N_BRD"/>
</dbReference>
<keyword evidence="9" id="KW-1185">Reference proteome</keyword>
<dbReference type="Pfam" id="PF17791">
    <property type="entry name" value="MG3"/>
    <property type="match status" value="1"/>
</dbReference>
<comment type="subcellular location">
    <subcellularLocation>
        <location evidence="1">Secreted</location>
    </subcellularLocation>
</comment>
<accession>A0AAD9QR23</accession>
<sequence>MLDILITLFTAVSVASTESAARIFITAPNIFHLGVEETISVITYNVNNPVNVTIVALEYPGKFRNLGKANGIFTSEEPGILKLKLDPDDFPVNEDDISTNRYVSLVAKTNNTDLAIDGEEVTVVVKNPQDVAVQRWKDLTTETGFITRIFGLSEFALIGNWTILAFHGHRVIFLCTVLPKFSVKILAPKYVLPDAKYIRISVRASYTYGKGVEGSVHVKTSLVGKHRPAFLVDKPEAQQLEGGKTDFVFRADDIKAVPGLVWFPEGRRFQVEADVIEKASGKKESAIDNGIYFVRSPFKIEHQPTAEYFKPTLPFLVKVDVFYPDKKPARGIPVAISVKGTTASGKEFDIGKKTQSEQVNVNFEDSTNDEGRAAFVIDTPTNVNKMKIRVETNKGDISEEHNTFVEFEVNAFNSPSRTFLYLRATRDREHVNCDVFVNKNASKITLMASISKHGSEFLFVIARGKILYQQIKVRSVGVISGFRFRILPEMSPSSRLVAFFVGQDSEVIADSTLLKINNGLPNKIEFRGDASIMSGRQSLHPGIPYKIQLSATPGTRVGLLAVDQSVYLLRNRDKLNKKKARSTKLFVSATSLLNLVLNKMDSLDLGCGVGAGRNSEDVFFKAGTVVITNADVNSRGRTEFGCQQRQQRKKRSTVEDPSPCCKAGFRPARASCLIRAKYWYSQATQSCKNEFLRCCFNATGEKDPAKTQVRSRKVHQSELTFVEEDISQGQTRNDDGIFHLFTNLPHSITTWVIQAVGVSNHTGLGLARPLYIRAFQQFFVSLRVPYSVQRGEQISVIATVFNYGEFNTKEFYEMRKQKQQIQLPPQAELNTTVRNLIGPAVSTLISGGLENLLRMPMGCGEQTMMFLAPNVYVLQYLSKTKQVTADIESRAYEMIQSGYQRALNYRRTDKSFSAFGESRPGSTWLTAFATRVFCAAGKFDGIEIDEALVCDSVSWILDNQRLDGAFPEVKDIIHKSMMGGVHGDVAMTAFVLVALLECDCNHQDRGQRIQNAVSFLETELNDIHKVNILSLTTYALALTGSTKSDLANRKLLRRQTNDKGNATRHWDAGDTALSVETTAYALLAQMALGRLKSAGPIVTWLSSQRDPQGGFVSTQDTCVALQALSKYSGKTAGAKLDLRVSISSEKESNWKRRYYVDARNALELRQEDITHLLGGQLFVDSSGTGVGQLQIEVRHNIPAPKNETCHFAVSIKVREEIKDNVVDNIPVFRAGHMMQNDADDDEDDNSDDHFEERGRKGRKCRKNPQRKKCRKRKTYNKKHLKPNMEAKVPDALQLKVCARYLKPNGTGMTIMDIGVFSGFIPDEDSLTETIPVPSSIHQNQVVRFWREFVRRVTADARKVYMLTYDCTPCIDRSFNPEELVEKICHESVDFAVVGELVLIDEVDFGKQSWITFEIKLNQILKKGNTDLRKGDFVEFKRRSGCACPELTERKEFLIMGREEGSFFIFDEKSIVIPWVKKRKSSNSDIRARIGIDFRCSI</sequence>
<dbReference type="PANTHER" id="PTHR11412">
    <property type="entry name" value="MACROGLOBULIN / COMPLEMENT"/>
    <property type="match status" value="1"/>
</dbReference>
<dbReference type="GO" id="GO:0004866">
    <property type="term" value="F:endopeptidase inhibitor activity"/>
    <property type="evidence" value="ECO:0007669"/>
    <property type="project" value="InterPro"/>
</dbReference>
<dbReference type="SMART" id="SM00643">
    <property type="entry name" value="C345C"/>
    <property type="match status" value="1"/>
</dbReference>
<proteinExistence type="predicted"/>
<dbReference type="Pfam" id="PF07678">
    <property type="entry name" value="TED_complement"/>
    <property type="match status" value="1"/>
</dbReference>
<comment type="caution">
    <text evidence="8">The sequence shown here is derived from an EMBL/GenBank/DDBJ whole genome shotgun (WGS) entry which is preliminary data.</text>
</comment>
<gene>
    <name evidence="8" type="ORF">P5673_010126</name>
</gene>
<dbReference type="Pfam" id="PF00207">
    <property type="entry name" value="A2M"/>
    <property type="match status" value="1"/>
</dbReference>
<dbReference type="InterPro" id="IPR011626">
    <property type="entry name" value="Alpha-macroglobulin_TED"/>
</dbReference>
<evidence type="ECO:0000256" key="2">
    <source>
        <dbReference type="ARBA" id="ARBA00022525"/>
    </source>
</evidence>
<feature type="region of interest" description="Disordered" evidence="5">
    <location>
        <begin position="1235"/>
        <end position="1273"/>
    </location>
</feature>
<feature type="compositionally biased region" description="Acidic residues" evidence="5">
    <location>
        <begin position="1237"/>
        <end position="1246"/>
    </location>
</feature>
<dbReference type="Gene3D" id="2.60.40.1930">
    <property type="match status" value="2"/>
</dbReference>
<dbReference type="InterPro" id="IPR018933">
    <property type="entry name" value="Netrin_module_non-TIMP"/>
</dbReference>
<dbReference type="EMBL" id="JARQWQ010000018">
    <property type="protein sequence ID" value="KAK2565842.1"/>
    <property type="molecule type" value="Genomic_DNA"/>
</dbReference>
<evidence type="ECO:0000313" key="9">
    <source>
        <dbReference type="Proteomes" id="UP001249851"/>
    </source>
</evidence>
<dbReference type="InterPro" id="IPR001134">
    <property type="entry name" value="Netrin_domain"/>
</dbReference>
<dbReference type="Pfam" id="PF17790">
    <property type="entry name" value="MG1"/>
    <property type="match status" value="1"/>
</dbReference>
<evidence type="ECO:0000256" key="4">
    <source>
        <dbReference type="ARBA" id="ARBA00023157"/>
    </source>
</evidence>
<dbReference type="SMART" id="SM01360">
    <property type="entry name" value="A2M"/>
    <property type="match status" value="1"/>
</dbReference>
<keyword evidence="3" id="KW-0882">Thioester bond</keyword>
<dbReference type="InterPro" id="IPR041425">
    <property type="entry name" value="C3/4/5_MG1"/>
</dbReference>
<dbReference type="Pfam" id="PF07703">
    <property type="entry name" value="A2M_BRD"/>
    <property type="match status" value="1"/>
</dbReference>
<feature type="chain" id="PRO_5041909888" evidence="6">
    <location>
        <begin position="17"/>
        <end position="1497"/>
    </location>
</feature>
<evidence type="ECO:0000259" key="7">
    <source>
        <dbReference type="PROSITE" id="PS50189"/>
    </source>
</evidence>
<dbReference type="InterPro" id="IPR041555">
    <property type="entry name" value="MG3"/>
</dbReference>
<dbReference type="PANTHER" id="PTHR11412:SF166">
    <property type="entry name" value="NTR DOMAIN-CONTAINING PROTEIN"/>
    <property type="match status" value="1"/>
</dbReference>
<feature type="signal peptide" evidence="6">
    <location>
        <begin position="1"/>
        <end position="16"/>
    </location>
</feature>
<dbReference type="InterPro" id="IPR008993">
    <property type="entry name" value="TIMP-like_OB-fold"/>
</dbReference>
<protein>
    <submittedName>
        <fullName evidence="8">C3 and PZP-like alpha-2-macroglobulin domain-containing protein 8</fullName>
    </submittedName>
</protein>
<dbReference type="PROSITE" id="PS00477">
    <property type="entry name" value="ALPHA_2_MACROGLOBULIN"/>
    <property type="match status" value="1"/>
</dbReference>
<dbReference type="PROSITE" id="PS50189">
    <property type="entry name" value="NTR"/>
    <property type="match status" value="1"/>
</dbReference>
<dbReference type="Gene3D" id="2.60.40.10">
    <property type="entry name" value="Immunoglobulins"/>
    <property type="match status" value="2"/>
</dbReference>
<keyword evidence="4" id="KW-1015">Disulfide bond</keyword>
<evidence type="ECO:0000313" key="8">
    <source>
        <dbReference type="EMBL" id="KAK2565842.1"/>
    </source>
</evidence>
<organism evidence="8 9">
    <name type="scientific">Acropora cervicornis</name>
    <name type="common">Staghorn coral</name>
    <dbReference type="NCBI Taxonomy" id="6130"/>
    <lineage>
        <taxon>Eukaryota</taxon>
        <taxon>Metazoa</taxon>
        <taxon>Cnidaria</taxon>
        <taxon>Anthozoa</taxon>
        <taxon>Hexacorallia</taxon>
        <taxon>Scleractinia</taxon>
        <taxon>Astrocoeniina</taxon>
        <taxon>Acroporidae</taxon>
        <taxon>Acropora</taxon>
    </lineage>
</organism>
<dbReference type="SUPFAM" id="SSF48239">
    <property type="entry name" value="Terpenoid cyclases/Protein prenyltransferases"/>
    <property type="match status" value="1"/>
</dbReference>
<feature type="domain" description="NTR" evidence="7">
    <location>
        <begin position="1366"/>
        <end position="1495"/>
    </location>
</feature>
<evidence type="ECO:0000256" key="1">
    <source>
        <dbReference type="ARBA" id="ARBA00004613"/>
    </source>
</evidence>
<dbReference type="Gene3D" id="1.50.10.20">
    <property type="match status" value="1"/>
</dbReference>
<evidence type="ECO:0000256" key="5">
    <source>
        <dbReference type="SAM" id="MobiDB-lite"/>
    </source>
</evidence>
<dbReference type="Gene3D" id="2.40.50.120">
    <property type="match status" value="1"/>
</dbReference>
<dbReference type="Pfam" id="PF17789">
    <property type="entry name" value="MG4"/>
    <property type="match status" value="1"/>
</dbReference>
<keyword evidence="6" id="KW-0732">Signal</keyword>
<keyword evidence="2" id="KW-0964">Secreted</keyword>
<dbReference type="Gene3D" id="1.20.50.70">
    <property type="match status" value="1"/>
</dbReference>
<dbReference type="InterPro" id="IPR036595">
    <property type="entry name" value="A-macroglobulin_rcpt-bd_sf"/>
</dbReference>
<evidence type="ECO:0000256" key="3">
    <source>
        <dbReference type="ARBA" id="ARBA00022966"/>
    </source>
</evidence>
<dbReference type="InterPro" id="IPR001599">
    <property type="entry name" value="Macroglobln_a2"/>
</dbReference>
<dbReference type="InterPro" id="IPR047565">
    <property type="entry name" value="Alpha-macroglob_thiol-ester_cl"/>
</dbReference>
<dbReference type="Gene3D" id="2.60.120.1540">
    <property type="match status" value="1"/>
</dbReference>
<evidence type="ECO:0000256" key="6">
    <source>
        <dbReference type="SAM" id="SignalP"/>
    </source>
</evidence>
<reference evidence="8" key="1">
    <citation type="journal article" date="2023" name="G3 (Bethesda)">
        <title>Whole genome assembly and annotation of the endangered Caribbean coral Acropora cervicornis.</title>
        <authorList>
            <person name="Selwyn J.D."/>
            <person name="Vollmer S.V."/>
        </authorList>
    </citation>
    <scope>NUCLEOTIDE SEQUENCE</scope>
    <source>
        <strain evidence="8">K2</strain>
    </source>
</reference>
<dbReference type="SMART" id="SM01419">
    <property type="entry name" value="Thiol-ester_cl"/>
    <property type="match status" value="1"/>
</dbReference>
<dbReference type="InterPro" id="IPR008930">
    <property type="entry name" value="Terpenoid_cyclase/PrenylTrfase"/>
</dbReference>
<dbReference type="GO" id="GO:0005615">
    <property type="term" value="C:extracellular space"/>
    <property type="evidence" value="ECO:0007669"/>
    <property type="project" value="InterPro"/>
</dbReference>
<reference evidence="8" key="2">
    <citation type="journal article" date="2023" name="Science">
        <title>Genomic signatures of disease resistance in endangered staghorn corals.</title>
        <authorList>
            <person name="Vollmer S.V."/>
            <person name="Selwyn J.D."/>
            <person name="Despard B.A."/>
            <person name="Roesel C.L."/>
        </authorList>
    </citation>
    <scope>NUCLEOTIDE SEQUENCE</scope>
    <source>
        <strain evidence="8">K2</strain>
    </source>
</reference>
<dbReference type="SMART" id="SM01359">
    <property type="entry name" value="A2M_N_2"/>
    <property type="match status" value="1"/>
</dbReference>
<dbReference type="InterPro" id="IPR050473">
    <property type="entry name" value="A2M/Complement_sys"/>
</dbReference>
<dbReference type="Gene3D" id="1.20.91.20">
    <property type="entry name" value="Anaphylotoxins (complement system)"/>
    <property type="match status" value="1"/>
</dbReference>
<dbReference type="Pfam" id="PF01759">
    <property type="entry name" value="NTR"/>
    <property type="match status" value="1"/>
</dbReference>
<dbReference type="Gene3D" id="2.20.130.20">
    <property type="match status" value="1"/>
</dbReference>
<dbReference type="Proteomes" id="UP001249851">
    <property type="component" value="Unassembled WGS sequence"/>
</dbReference>